<dbReference type="Proteomes" id="UP001201980">
    <property type="component" value="Unassembled WGS sequence"/>
</dbReference>
<sequence>MQYNSYLTMKYLTEHMLVRASRSLDLLLGIIVFVGWYHKHCLMHAQLNNAVHLAFSLVADLGLNRNPQLAERTRLLNSHPVEPQSRTLEERRCMLGVWYLSSILNVAFSRLESLTYSRYVEDCLQALESAREYESDGVLVTLIRVQRLTAEIHLLHTGESNELNPAPSLLPKASHAAYVAAFQMELDRIRGSLPRSLRSNKTIESSLVAAQLHLYEPPLLTAKLLQKLSAPVSVSGVVQGGGLGSLDVLYHANAALKRWFDTFLGMPVSGCLTLPLSLSAQLIYAITMLSRWAKLTAPWLAGRTGPDAESGAAGAGQNSKGETLNLSDVNFSAAQVQGIPPTIAALNAHLASTPGLALDVTAVLGAMANRFEAVIADLDQSSPNQTSMVDGGAEGCSGPGAPITSIWELGVRKIRITRAKLERITQMAAAGIGNIGEVGCDAAVTKAGGPDAHLCACSIEAGEDGSTASPAKQCREYQGRGCSGGHCELQGPPPHSHDSHITPQGRTSVLAAPPGPGMAPAPPPFGSLMGMGLPVSLGGSGLGSVIEMAQGVDWLKNSYWANSNDVFDGLDPNLWWDGSGSPSWGCTMDTDPPEDVV</sequence>
<evidence type="ECO:0000256" key="6">
    <source>
        <dbReference type="SAM" id="Phobius"/>
    </source>
</evidence>
<evidence type="ECO:0000256" key="1">
    <source>
        <dbReference type="ARBA" id="ARBA00004123"/>
    </source>
</evidence>
<keyword evidence="6" id="KW-0472">Membrane</keyword>
<protein>
    <submittedName>
        <fullName evidence="7">Uncharacterized protein</fullName>
    </submittedName>
</protein>
<evidence type="ECO:0000313" key="7">
    <source>
        <dbReference type="EMBL" id="KAJ2902847.1"/>
    </source>
</evidence>
<dbReference type="AlphaFoldDB" id="A0AAD5RTN1"/>
<keyword evidence="8" id="KW-1185">Reference proteome</keyword>
<evidence type="ECO:0000256" key="5">
    <source>
        <dbReference type="ARBA" id="ARBA00023242"/>
    </source>
</evidence>
<dbReference type="PANTHER" id="PTHR31845:SF10">
    <property type="entry name" value="ZN(II)2CYS6 TRANSCRIPTION FACTOR (EUROFUNG)"/>
    <property type="match status" value="1"/>
</dbReference>
<keyword evidence="4" id="KW-0804">Transcription</keyword>
<name>A0AAD5RTN1_9PEZI</name>
<evidence type="ECO:0000256" key="4">
    <source>
        <dbReference type="ARBA" id="ARBA00023163"/>
    </source>
</evidence>
<dbReference type="InterPro" id="IPR051089">
    <property type="entry name" value="prtT"/>
</dbReference>
<evidence type="ECO:0000256" key="2">
    <source>
        <dbReference type="ARBA" id="ARBA00023015"/>
    </source>
</evidence>
<evidence type="ECO:0000313" key="8">
    <source>
        <dbReference type="Proteomes" id="UP001201980"/>
    </source>
</evidence>
<proteinExistence type="predicted"/>
<evidence type="ECO:0000256" key="3">
    <source>
        <dbReference type="ARBA" id="ARBA00023125"/>
    </source>
</evidence>
<comment type="subcellular location">
    <subcellularLocation>
        <location evidence="1">Nucleus</location>
    </subcellularLocation>
</comment>
<keyword evidence="6" id="KW-1133">Transmembrane helix</keyword>
<dbReference type="PANTHER" id="PTHR31845">
    <property type="entry name" value="FINGER DOMAIN PROTEIN, PUTATIVE-RELATED"/>
    <property type="match status" value="1"/>
</dbReference>
<accession>A0AAD5RTN1</accession>
<comment type="caution">
    <text evidence="7">The sequence shown here is derived from an EMBL/GenBank/DDBJ whole genome shotgun (WGS) entry which is preliminary data.</text>
</comment>
<feature type="transmembrane region" description="Helical" evidence="6">
    <location>
        <begin position="20"/>
        <end position="38"/>
    </location>
</feature>
<keyword evidence="5" id="KW-0539">Nucleus</keyword>
<dbReference type="GO" id="GO:0005634">
    <property type="term" value="C:nucleus"/>
    <property type="evidence" value="ECO:0007669"/>
    <property type="project" value="UniProtKB-SubCell"/>
</dbReference>
<gene>
    <name evidence="7" type="ORF">MKZ38_000041</name>
</gene>
<dbReference type="GO" id="GO:0000981">
    <property type="term" value="F:DNA-binding transcription factor activity, RNA polymerase II-specific"/>
    <property type="evidence" value="ECO:0007669"/>
    <property type="project" value="TreeGrafter"/>
</dbReference>
<reference evidence="7" key="1">
    <citation type="submission" date="2022-07" db="EMBL/GenBank/DDBJ databases">
        <title>Draft genome sequence of Zalerion maritima ATCC 34329, a (micro)plastics degrading marine fungus.</title>
        <authorList>
            <person name="Paco A."/>
            <person name="Goncalves M.F.M."/>
            <person name="Rocha-Santos T.A.P."/>
            <person name="Alves A."/>
        </authorList>
    </citation>
    <scope>NUCLEOTIDE SEQUENCE</scope>
    <source>
        <strain evidence="7">ATCC 34329</strain>
    </source>
</reference>
<keyword evidence="6" id="KW-0812">Transmembrane</keyword>
<dbReference type="GO" id="GO:0000976">
    <property type="term" value="F:transcription cis-regulatory region binding"/>
    <property type="evidence" value="ECO:0007669"/>
    <property type="project" value="TreeGrafter"/>
</dbReference>
<dbReference type="EMBL" id="JAKWBI020000100">
    <property type="protein sequence ID" value="KAJ2902847.1"/>
    <property type="molecule type" value="Genomic_DNA"/>
</dbReference>
<keyword evidence="3" id="KW-0238">DNA-binding</keyword>
<organism evidence="7 8">
    <name type="scientific">Zalerion maritima</name>
    <dbReference type="NCBI Taxonomy" id="339359"/>
    <lineage>
        <taxon>Eukaryota</taxon>
        <taxon>Fungi</taxon>
        <taxon>Dikarya</taxon>
        <taxon>Ascomycota</taxon>
        <taxon>Pezizomycotina</taxon>
        <taxon>Sordariomycetes</taxon>
        <taxon>Lulworthiomycetidae</taxon>
        <taxon>Lulworthiales</taxon>
        <taxon>Lulworthiaceae</taxon>
        <taxon>Zalerion</taxon>
    </lineage>
</organism>
<keyword evidence="2" id="KW-0805">Transcription regulation</keyword>